<feature type="compositionally biased region" description="Polar residues" evidence="1">
    <location>
        <begin position="1173"/>
        <end position="1194"/>
    </location>
</feature>
<sequence length="1548" mass="170947">MANALPSLINHSMVPTSVSSPFYDITCDLQHGYLGLKQPKGNKTVKELGETTNVLLPTISAYHISMTNEIVHGGPVTYILCPWRTIGEIGVVRKLTTFRGGYFASHCPPGIAQPIGKDLGSFRASEAERRQSGDDRKIGSRIPTWVDSLTSSLYHPVGIDVIQSEGRTRQTPLSPSVGMCPITTQSSAPPTLLMDGVVSHERQSLLNRMSTKRTSKAKTNKKKEEATELSDGCVTSILQDRSDINCYYRDIMTYIREERKPLEDTERSLQTLIRLAGNVECLPALIDGLAPCIHTLVSVTAEPKQHASIENLLAALLNRIIMTCHEELQSPTSYNKTLVLRHLSRLLRVCLGLLGSAQHIHFTALSTINRMIDSCILTQVVHPWKYEDSAPAAAHSVQAENLKSESNHNISIINKKNAVTRTGSNSLCGAAAASSTEGSNPSHVHAHLERITHQGSPKNSRGSPRHRHSSWRSKPSGHQDSVRSLQSFVSSIQDDASSSICRDTSFVGQENLDGASCSPGLSAGAPTSPTNSADTSADYERTPLEILQTADPTQLLVTLQESITKHKQLMGARHKCTPSVRLKSCTHHCVQILSARVFAVMCQGNNVQHRVISEGHIQTLVDALDPNHDPHLLCLVLQALACMAQSPSLHAALTQADVPDTLMQLLLPSDEWYYTNHSTRYAHYVKYHAARILVYMGLFHRLGGRVHLFHMKSFEEKQESLVHTNPEDAFIDQMAMGKLLIRDQRGRLVGGSLEGIIAEIIKDAEKEVSDSSAMPPHRSSFSFHESHLRSMSSHWPLRQMSSSSGVSSWDGSVFHFNDLTHRPFPEYFFHALPLVVHPIIILRVLCHKMFGSMLRRKTAFSANNLTPPQVLETDSCPPRPPTPDHLPPNLLTPFPPEATTEVRRKKSLHVQIAAPLSDDEDEDDELVRLRRRRTKRAGSMDKHLLRLSSMKKRSGMSVAIKAIGDSLMQPLDLNISPPPQVTDLGDPDGRKRNIFKFPTLRKRSKSQGYIAALSEPFVHGLETSESSDNKSSAQSLDRSRDKDENEFKELAKELINLPIYEVDTHRMDQSSSPLLSRSSSFPEQLTQLEPLREQTLLVPSKYPPPPKREAEDSSPPVDTIASLAFSTIPKCIPPMAGPRRDSTSRGSVPFPCMLPGCQVEYTPSRTSSTSSRATDVSFISSHSRDPSSGPNSGNHLKPSNNNSPHLNLPVDTHSSEGIVFHFAAATPCESPISFTEQPSPPMFKEYTPDIEIEPLAISGSEGMKSACSKLSHISSTSSLSCGDPNKTIESPIALQPSLISPSHSRPMSLLTVSSTTGLPTAASAGLSRDSSHNSLVSSASSALSNDLRSPNFSLMVPSPGMEVPVQHIAVMRLIETWVQVCPLDLECDAMTRKEMNDFLHKMSSLGVEYKTWSTCVRGALMLERSSLVRSLVMCLVRQPQDGQHLAFQRLYNQRCTPGKAHEELDANTNEEETQENVDTIHVQYRKTHTLTQTIVYSIVPMSYYRQACGEATSIQFVYTAWKAPRVRAHNRSHDCMSEETAKIEKFCE</sequence>
<dbReference type="Proteomes" id="UP000014760">
    <property type="component" value="Unassembled WGS sequence"/>
</dbReference>
<feature type="region of interest" description="Disordered" evidence="1">
    <location>
        <begin position="971"/>
        <end position="991"/>
    </location>
</feature>
<feature type="region of interest" description="Disordered" evidence="1">
    <location>
        <begin position="517"/>
        <end position="536"/>
    </location>
</feature>
<feature type="region of interest" description="Disordered" evidence="1">
    <location>
        <begin position="1161"/>
        <end position="1210"/>
    </location>
</feature>
<protein>
    <submittedName>
        <fullName evidence="2">Uncharacterized protein</fullName>
    </submittedName>
</protein>
<feature type="region of interest" description="Disordered" evidence="1">
    <location>
        <begin position="1020"/>
        <end position="1044"/>
    </location>
</feature>
<dbReference type="SUPFAM" id="SSF48371">
    <property type="entry name" value="ARM repeat"/>
    <property type="match status" value="1"/>
</dbReference>
<feature type="compositionally biased region" description="Polar residues" evidence="1">
    <location>
        <begin position="1023"/>
        <end position="1036"/>
    </location>
</feature>
<accession>X1ZVB8</accession>
<name>X1ZVB8_CAPTE</name>
<feature type="compositionally biased region" description="Pro residues" evidence="1">
    <location>
        <begin position="877"/>
        <end position="886"/>
    </location>
</feature>
<evidence type="ECO:0000256" key="1">
    <source>
        <dbReference type="SAM" id="MobiDB-lite"/>
    </source>
</evidence>
<keyword evidence="3" id="KW-1185">Reference proteome</keyword>
<reference evidence="3" key="2">
    <citation type="journal article" date="2013" name="Nature">
        <title>Insights into bilaterian evolution from three spiralian genomes.</title>
        <authorList>
            <person name="Simakov O."/>
            <person name="Marletaz F."/>
            <person name="Cho S.J."/>
            <person name="Edsinger-Gonzales E."/>
            <person name="Havlak P."/>
            <person name="Hellsten U."/>
            <person name="Kuo D.H."/>
            <person name="Larsson T."/>
            <person name="Lv J."/>
            <person name="Arendt D."/>
            <person name="Savage R."/>
            <person name="Osoegawa K."/>
            <person name="de Jong P."/>
            <person name="Grimwood J."/>
            <person name="Chapman J.A."/>
            <person name="Shapiro H."/>
            <person name="Aerts A."/>
            <person name="Otillar R.P."/>
            <person name="Terry A.Y."/>
            <person name="Boore J.L."/>
            <person name="Grigoriev I.V."/>
            <person name="Lindberg D.R."/>
            <person name="Seaver E.C."/>
            <person name="Weisblat D.A."/>
            <person name="Putnam N.H."/>
            <person name="Rokhsar D.S."/>
        </authorList>
    </citation>
    <scope>NUCLEOTIDE SEQUENCE</scope>
    <source>
        <strain evidence="3">I ESC-2004</strain>
    </source>
</reference>
<evidence type="ECO:0000313" key="3">
    <source>
        <dbReference type="Proteomes" id="UP000014760"/>
    </source>
</evidence>
<evidence type="ECO:0000313" key="2">
    <source>
        <dbReference type="EnsemblMetazoa" id="CapteP195648"/>
    </source>
</evidence>
<dbReference type="InterPro" id="IPR016024">
    <property type="entry name" value="ARM-type_fold"/>
</dbReference>
<feature type="compositionally biased region" description="Polar residues" evidence="1">
    <location>
        <begin position="525"/>
        <end position="535"/>
    </location>
</feature>
<dbReference type="EMBL" id="AMQN01000451">
    <property type="status" value="NOT_ANNOTATED_CDS"/>
    <property type="molecule type" value="Genomic_DNA"/>
</dbReference>
<feature type="compositionally biased region" description="Polar residues" evidence="1">
    <location>
        <begin position="453"/>
        <end position="462"/>
    </location>
</feature>
<reference evidence="3" key="1">
    <citation type="submission" date="2012-12" db="EMBL/GenBank/DDBJ databases">
        <authorList>
            <person name="Hellsten U."/>
            <person name="Grimwood J."/>
            <person name="Chapman J.A."/>
            <person name="Shapiro H."/>
            <person name="Aerts A."/>
            <person name="Otillar R.P."/>
            <person name="Terry A.Y."/>
            <person name="Boore J.L."/>
            <person name="Simakov O."/>
            <person name="Marletaz F."/>
            <person name="Cho S.-J."/>
            <person name="Edsinger-Gonzales E."/>
            <person name="Havlak P."/>
            <person name="Kuo D.-H."/>
            <person name="Larsson T."/>
            <person name="Lv J."/>
            <person name="Arendt D."/>
            <person name="Savage R."/>
            <person name="Osoegawa K."/>
            <person name="de Jong P."/>
            <person name="Lindberg D.R."/>
            <person name="Seaver E.C."/>
            <person name="Weisblat D.A."/>
            <person name="Putnam N.H."/>
            <person name="Grigoriev I.V."/>
            <person name="Rokhsar D.S."/>
        </authorList>
    </citation>
    <scope>NUCLEOTIDE SEQUENCE</scope>
    <source>
        <strain evidence="3">I ESC-2004</strain>
    </source>
</reference>
<feature type="region of interest" description="Disordered" evidence="1">
    <location>
        <begin position="452"/>
        <end position="484"/>
    </location>
</feature>
<organism evidence="2 3">
    <name type="scientific">Capitella teleta</name>
    <name type="common">Polychaete worm</name>
    <dbReference type="NCBI Taxonomy" id="283909"/>
    <lineage>
        <taxon>Eukaryota</taxon>
        <taxon>Metazoa</taxon>
        <taxon>Spiralia</taxon>
        <taxon>Lophotrochozoa</taxon>
        <taxon>Annelida</taxon>
        <taxon>Polychaeta</taxon>
        <taxon>Sedentaria</taxon>
        <taxon>Scolecida</taxon>
        <taxon>Capitellidae</taxon>
        <taxon>Capitella</taxon>
    </lineage>
</organism>
<dbReference type="InterPro" id="IPR011989">
    <property type="entry name" value="ARM-like"/>
</dbReference>
<feature type="compositionally biased region" description="Low complexity" evidence="1">
    <location>
        <begin position="1198"/>
        <end position="1209"/>
    </location>
</feature>
<dbReference type="HOGENOM" id="CLU_246496_0_0_1"/>
<dbReference type="OrthoDB" id="269822at2759"/>
<feature type="region of interest" description="Disordered" evidence="1">
    <location>
        <begin position="865"/>
        <end position="894"/>
    </location>
</feature>
<dbReference type="EnsemblMetazoa" id="CapteT195648">
    <property type="protein sequence ID" value="CapteP195648"/>
    <property type="gene ID" value="CapteG195648"/>
</dbReference>
<feature type="region of interest" description="Disordered" evidence="1">
    <location>
        <begin position="1088"/>
        <end position="1116"/>
    </location>
</feature>
<proteinExistence type="predicted"/>
<reference evidence="2" key="3">
    <citation type="submission" date="2015-06" db="UniProtKB">
        <authorList>
            <consortium name="EnsemblMetazoa"/>
        </authorList>
    </citation>
    <scope>IDENTIFICATION</scope>
</reference>
<feature type="compositionally biased region" description="Polar residues" evidence="1">
    <location>
        <begin position="472"/>
        <end position="484"/>
    </location>
</feature>
<dbReference type="Gene3D" id="1.25.10.10">
    <property type="entry name" value="Leucine-rich Repeat Variant"/>
    <property type="match status" value="1"/>
</dbReference>